<dbReference type="PANTHER" id="PTHR30136">
    <property type="entry name" value="HELIX-TURN-HELIX TRANSCRIPTIONAL REGULATOR, ICLR FAMILY"/>
    <property type="match status" value="1"/>
</dbReference>
<dbReference type="PROSITE" id="PS51078">
    <property type="entry name" value="ICLR_ED"/>
    <property type="match status" value="1"/>
</dbReference>
<evidence type="ECO:0000259" key="5">
    <source>
        <dbReference type="PROSITE" id="PS51077"/>
    </source>
</evidence>
<keyword evidence="2" id="KW-0238">DNA-binding</keyword>
<dbReference type="SMART" id="SM00346">
    <property type="entry name" value="HTH_ICLR"/>
    <property type="match status" value="1"/>
</dbReference>
<dbReference type="InterPro" id="IPR036390">
    <property type="entry name" value="WH_DNA-bd_sf"/>
</dbReference>
<protein>
    <submittedName>
        <fullName evidence="7">Transcriptional regulator KdgR</fullName>
    </submittedName>
</protein>
<dbReference type="SUPFAM" id="SSF46785">
    <property type="entry name" value="Winged helix' DNA-binding domain"/>
    <property type="match status" value="1"/>
</dbReference>
<dbReference type="AlphaFoldDB" id="A0A1X6ZXS2"/>
<dbReference type="RefSeq" id="WP_159456785.1">
    <property type="nucleotide sequence ID" value="NZ_FWFK01000006.1"/>
</dbReference>
<dbReference type="Gene3D" id="1.10.10.10">
    <property type="entry name" value="Winged helix-like DNA-binding domain superfamily/Winged helix DNA-binding domain"/>
    <property type="match status" value="1"/>
</dbReference>
<dbReference type="OrthoDB" id="9807558at2"/>
<name>A0A1X6ZXS2_9RHOB</name>
<dbReference type="GO" id="GO:0045892">
    <property type="term" value="P:negative regulation of DNA-templated transcription"/>
    <property type="evidence" value="ECO:0007669"/>
    <property type="project" value="TreeGrafter"/>
</dbReference>
<evidence type="ECO:0000256" key="4">
    <source>
        <dbReference type="SAM" id="MobiDB-lite"/>
    </source>
</evidence>
<dbReference type="InterPro" id="IPR036388">
    <property type="entry name" value="WH-like_DNA-bd_sf"/>
</dbReference>
<gene>
    <name evidence="7" type="primary">kdgR</name>
    <name evidence="7" type="ORF">ROJ8625_03264</name>
</gene>
<dbReference type="Gene3D" id="3.30.450.40">
    <property type="match status" value="1"/>
</dbReference>
<organism evidence="7 8">
    <name type="scientific">Roseivivax jejudonensis</name>
    <dbReference type="NCBI Taxonomy" id="1529041"/>
    <lineage>
        <taxon>Bacteria</taxon>
        <taxon>Pseudomonadati</taxon>
        <taxon>Pseudomonadota</taxon>
        <taxon>Alphaproteobacteria</taxon>
        <taxon>Rhodobacterales</taxon>
        <taxon>Roseobacteraceae</taxon>
        <taxon>Roseivivax</taxon>
    </lineage>
</organism>
<dbReference type="Pfam" id="PF01614">
    <property type="entry name" value="IclR_C"/>
    <property type="match status" value="1"/>
</dbReference>
<evidence type="ECO:0000313" key="7">
    <source>
        <dbReference type="EMBL" id="SLN64324.1"/>
    </source>
</evidence>
<dbReference type="EMBL" id="FWFK01000006">
    <property type="protein sequence ID" value="SLN64324.1"/>
    <property type="molecule type" value="Genomic_DNA"/>
</dbReference>
<keyword evidence="1" id="KW-0805">Transcription regulation</keyword>
<proteinExistence type="predicted"/>
<keyword evidence="3" id="KW-0804">Transcription</keyword>
<dbReference type="Pfam" id="PF09339">
    <property type="entry name" value="HTH_IclR"/>
    <property type="match status" value="1"/>
</dbReference>
<dbReference type="PANTHER" id="PTHR30136:SF35">
    <property type="entry name" value="HTH-TYPE TRANSCRIPTIONAL REGULATOR RV1719"/>
    <property type="match status" value="1"/>
</dbReference>
<dbReference type="PROSITE" id="PS51077">
    <property type="entry name" value="HTH_ICLR"/>
    <property type="match status" value="1"/>
</dbReference>
<dbReference type="FunFam" id="1.10.10.10:FF:000056">
    <property type="entry name" value="IclR family transcriptional regulator"/>
    <property type="match status" value="1"/>
</dbReference>
<dbReference type="Proteomes" id="UP000193570">
    <property type="component" value="Unassembled WGS sequence"/>
</dbReference>
<dbReference type="InterPro" id="IPR014757">
    <property type="entry name" value="Tscrpt_reg_IclR_C"/>
</dbReference>
<dbReference type="GO" id="GO:0003677">
    <property type="term" value="F:DNA binding"/>
    <property type="evidence" value="ECO:0007669"/>
    <property type="project" value="UniProtKB-KW"/>
</dbReference>
<dbReference type="InterPro" id="IPR005471">
    <property type="entry name" value="Tscrpt_reg_IclR_N"/>
</dbReference>
<evidence type="ECO:0000256" key="3">
    <source>
        <dbReference type="ARBA" id="ARBA00023163"/>
    </source>
</evidence>
<reference evidence="7 8" key="1">
    <citation type="submission" date="2017-03" db="EMBL/GenBank/DDBJ databases">
        <authorList>
            <person name="Afonso C.L."/>
            <person name="Miller P.J."/>
            <person name="Scott M.A."/>
            <person name="Spackman E."/>
            <person name="Goraichik I."/>
            <person name="Dimitrov K.M."/>
            <person name="Suarez D.L."/>
            <person name="Swayne D.E."/>
        </authorList>
    </citation>
    <scope>NUCLEOTIDE SEQUENCE [LARGE SCALE GENOMIC DNA]</scope>
    <source>
        <strain evidence="7 8">CECT 8625</strain>
    </source>
</reference>
<sequence length="279" mass="31354">MEEADDLKPGGRKELNRNPRRDSSRLSSVATAIHLLKTFTEEDTELGISELAKRLNVAKSTVHRLAGTLLEENLLQQNPENGRYSLGVGLFSLGSLVRSRLDVTSESKTILNELRDATQENTRLAVLERDRVVFLHDFESPQTLRLRSRTGQLKPAFCTAEGHCLLSGLRDDEFESFLAMPRTARTERSVTDEDELRARIRKAKRHGYAVEDEECDEGTRCIAAPIYNGEGRIVAAVGIAGPRVRIRKNMFPKLGPQAIEAAQQISERLGYIRRQPIYV</sequence>
<dbReference type="InterPro" id="IPR029016">
    <property type="entry name" value="GAF-like_dom_sf"/>
</dbReference>
<dbReference type="InterPro" id="IPR050707">
    <property type="entry name" value="HTH_MetabolicPath_Reg"/>
</dbReference>
<dbReference type="GO" id="GO:0003700">
    <property type="term" value="F:DNA-binding transcription factor activity"/>
    <property type="evidence" value="ECO:0007669"/>
    <property type="project" value="TreeGrafter"/>
</dbReference>
<feature type="region of interest" description="Disordered" evidence="4">
    <location>
        <begin position="1"/>
        <end position="24"/>
    </location>
</feature>
<feature type="domain" description="HTH iclR-type" evidence="5">
    <location>
        <begin position="26"/>
        <end position="88"/>
    </location>
</feature>
<evidence type="ECO:0000313" key="8">
    <source>
        <dbReference type="Proteomes" id="UP000193570"/>
    </source>
</evidence>
<evidence type="ECO:0000256" key="1">
    <source>
        <dbReference type="ARBA" id="ARBA00023015"/>
    </source>
</evidence>
<keyword evidence="8" id="KW-1185">Reference proteome</keyword>
<feature type="domain" description="IclR-ED" evidence="6">
    <location>
        <begin position="89"/>
        <end position="271"/>
    </location>
</feature>
<evidence type="ECO:0000259" key="6">
    <source>
        <dbReference type="PROSITE" id="PS51078"/>
    </source>
</evidence>
<dbReference type="SUPFAM" id="SSF55781">
    <property type="entry name" value="GAF domain-like"/>
    <property type="match status" value="1"/>
</dbReference>
<accession>A0A1X6ZXS2</accession>
<evidence type="ECO:0000256" key="2">
    <source>
        <dbReference type="ARBA" id="ARBA00023125"/>
    </source>
</evidence>